<reference evidence="2" key="1">
    <citation type="submission" date="2014-03" db="EMBL/GenBank/DDBJ databases">
        <authorList>
            <person name="Aksoy S."/>
            <person name="Warren W."/>
            <person name="Wilson R.K."/>
        </authorList>
    </citation>
    <scope>NUCLEOTIDE SEQUENCE [LARGE SCALE GENOMIC DNA]</scope>
    <source>
        <strain evidence="2">IAEA</strain>
    </source>
</reference>
<sequence length="130" mass="14436">MFGHLASGSNLTELINDKCCCHIMACHKFAFVSITHLSILCVRSLAFSNLTHTLRFSRSLNGGEASTTKSFMNLARKKGQKVLHPRYRIHKTANNQSAPKDLDNVFGMEFAFCQRGGKQAELAMKDKGSN</sequence>
<dbReference type="EnsemblMetazoa" id="GPAI008715-RA">
    <property type="protein sequence ID" value="GPAI008715-PA"/>
    <property type="gene ID" value="GPAI008715"/>
</dbReference>
<keyword evidence="2" id="KW-1185">Reference proteome</keyword>
<evidence type="ECO:0000313" key="1">
    <source>
        <dbReference type="EnsemblMetazoa" id="GPAI008715-PA"/>
    </source>
</evidence>
<protein>
    <submittedName>
        <fullName evidence="1">Uncharacterized protein</fullName>
    </submittedName>
</protein>
<dbReference type="Proteomes" id="UP000092445">
    <property type="component" value="Unassembled WGS sequence"/>
</dbReference>
<organism evidence="1 2">
    <name type="scientific">Glossina pallidipes</name>
    <name type="common">Tsetse fly</name>
    <dbReference type="NCBI Taxonomy" id="7398"/>
    <lineage>
        <taxon>Eukaryota</taxon>
        <taxon>Metazoa</taxon>
        <taxon>Ecdysozoa</taxon>
        <taxon>Arthropoda</taxon>
        <taxon>Hexapoda</taxon>
        <taxon>Insecta</taxon>
        <taxon>Pterygota</taxon>
        <taxon>Neoptera</taxon>
        <taxon>Endopterygota</taxon>
        <taxon>Diptera</taxon>
        <taxon>Brachycera</taxon>
        <taxon>Muscomorpha</taxon>
        <taxon>Hippoboscoidea</taxon>
        <taxon>Glossinidae</taxon>
        <taxon>Glossina</taxon>
    </lineage>
</organism>
<name>A0A1A9ZAJ6_GLOPL</name>
<reference evidence="1" key="2">
    <citation type="submission" date="2020-05" db="UniProtKB">
        <authorList>
            <consortium name="EnsemblMetazoa"/>
        </authorList>
    </citation>
    <scope>IDENTIFICATION</scope>
    <source>
        <strain evidence="1">IAEA</strain>
    </source>
</reference>
<evidence type="ECO:0000313" key="2">
    <source>
        <dbReference type="Proteomes" id="UP000092445"/>
    </source>
</evidence>
<dbReference type="AlphaFoldDB" id="A0A1A9ZAJ6"/>
<proteinExistence type="predicted"/>
<dbReference type="VEuPathDB" id="VectorBase:GPAI008715"/>
<accession>A0A1A9ZAJ6</accession>